<keyword evidence="3" id="KW-0378">Hydrolase</keyword>
<evidence type="ECO:0000256" key="4">
    <source>
        <dbReference type="ARBA" id="ARBA00022840"/>
    </source>
</evidence>
<dbReference type="InterPro" id="IPR029057">
    <property type="entry name" value="PRTase-like"/>
</dbReference>
<evidence type="ECO:0000256" key="3">
    <source>
        <dbReference type="ARBA" id="ARBA00022801"/>
    </source>
</evidence>
<feature type="domain" description="Helicase C-terminal" evidence="11">
    <location>
        <begin position="344"/>
        <end position="490"/>
    </location>
</feature>
<dbReference type="GO" id="GO:0016787">
    <property type="term" value="F:hydrolase activity"/>
    <property type="evidence" value="ECO:0007669"/>
    <property type="project" value="UniProtKB-KW"/>
</dbReference>
<reference evidence="13" key="1">
    <citation type="submission" date="2017-01" db="EMBL/GenBank/DDBJ databases">
        <authorList>
            <person name="Varghese N."/>
            <person name="Submissions S."/>
        </authorList>
    </citation>
    <scope>NUCLEOTIDE SEQUENCE [LARGE SCALE GENOMIC DNA]</scope>
    <source>
        <strain evidence="13">3bp</strain>
    </source>
</reference>
<evidence type="ECO:0000313" key="12">
    <source>
        <dbReference type="EMBL" id="SIQ81294.1"/>
    </source>
</evidence>
<evidence type="ECO:0000259" key="10">
    <source>
        <dbReference type="PROSITE" id="PS51192"/>
    </source>
</evidence>
<dbReference type="PANTHER" id="PTHR13710">
    <property type="entry name" value="DNA HELICASE RECQ FAMILY MEMBER"/>
    <property type="match status" value="1"/>
</dbReference>
<evidence type="ECO:0000256" key="5">
    <source>
        <dbReference type="ARBA" id="ARBA00023125"/>
    </source>
</evidence>
<dbReference type="InterPro" id="IPR000836">
    <property type="entry name" value="PRTase_dom"/>
</dbReference>
<evidence type="ECO:0000256" key="9">
    <source>
        <dbReference type="SAM" id="MobiDB-lite"/>
    </source>
</evidence>
<dbReference type="InterPro" id="IPR011545">
    <property type="entry name" value="DEAD/DEAH_box_helicase_dom"/>
</dbReference>
<keyword evidence="6" id="KW-0413">Isomerase</keyword>
<dbReference type="Proteomes" id="UP000186235">
    <property type="component" value="Unassembled WGS sequence"/>
</dbReference>
<dbReference type="GO" id="GO:0030894">
    <property type="term" value="C:replisome"/>
    <property type="evidence" value="ECO:0007669"/>
    <property type="project" value="TreeGrafter"/>
</dbReference>
<feature type="domain" description="Helicase ATP-binding" evidence="10">
    <location>
        <begin position="126"/>
        <end position="301"/>
    </location>
</feature>
<sequence length="842" mass="89260">MRVSPTDPYADLPFDPADEPPLDEPADPFGDPWAGAAPQAPAATAPAARTAGGEVPGAGARGDDPAPDPTPVPAADGGEAAKRAKLAMLRGLLDGQSLREDAETALRALVGRDDATLREDQWRAIEALVAFRRRALVVQRTGWGKSAVYFVATRLLRDRGAGPTVIVSPLLALMRDQISAAARAGIKAVTINSANVTEWDDVHRAIADGEVDVLLCSPERLNNPGFRDEVLPRLAADAGLVVIDEAHCISDWGHDFRPDYRRIRTLLADLPPGIPVLATTATANERVTADVAEQLGVTAAHTAGGAAGDVAGGAAHEDVLVLRGGLDRESLHLAVLRLPDQPTRVAWLVEALQDVDGSGIVYCLTVSAAEQVASQLRAAGLAVASYTGQTDPAERERLEEDLKENRVKALVATSALGMGFDKPDLAFVVHLGAPSSPIAYYQQVGRAGRGVDSAVVVLLPGEEDRRIWEWFASTAFPPQDQVRATLHALGAGGTQSVAQLETQVDLKRSRLEGMLKVLDVDGAVRRVKGGWEATGEPWTYDAERYARVDATRSAEQQAMLDYEATDGCRMAFLRAALDDPELEDGWRCGRCDTCGGVTLPALPDAEAVAAARADMDRPGVEVVARRQWPSGMDRLGLDLRGRLGADELAETGRAVARLDGLGWSAPLRELFAATTPDGDTPVALRRAAARVLDDWAELYESAPQPDPGTGADDDTPDGTAPAERRLLVDGVVAVRSATRPRLTFHLANGLASYLGKPLIGAVGPVPGREEPGRHDVNSATRLAGVAGRLQLELSDAARAGLAGRRVLLVDDYTESGWTLTVAARLLRRAGAAAVHPFVLGVR</sequence>
<organism evidence="12 13">
    <name type="scientific">Cellulosimicrobium aquatile</name>
    <dbReference type="NCBI Taxonomy" id="1612203"/>
    <lineage>
        <taxon>Bacteria</taxon>
        <taxon>Bacillati</taxon>
        <taxon>Actinomycetota</taxon>
        <taxon>Actinomycetes</taxon>
        <taxon>Micrococcales</taxon>
        <taxon>Promicromonosporaceae</taxon>
        <taxon>Cellulosimicrobium</taxon>
    </lineage>
</organism>
<evidence type="ECO:0000313" key="13">
    <source>
        <dbReference type="Proteomes" id="UP000186235"/>
    </source>
</evidence>
<protein>
    <recommendedName>
        <fullName evidence="8">DNA 3'-5' helicase</fullName>
        <ecNumber evidence="8">5.6.2.4</ecNumber>
    </recommendedName>
</protein>
<keyword evidence="2" id="KW-0547">Nucleotide-binding</keyword>
<evidence type="ECO:0000256" key="8">
    <source>
        <dbReference type="ARBA" id="ARBA00034808"/>
    </source>
</evidence>
<feature type="region of interest" description="Disordered" evidence="9">
    <location>
        <begin position="1"/>
        <end position="77"/>
    </location>
</feature>
<evidence type="ECO:0000259" key="11">
    <source>
        <dbReference type="PROSITE" id="PS51194"/>
    </source>
</evidence>
<accession>A0A1N6VU14</accession>
<dbReference type="CDD" id="cd06223">
    <property type="entry name" value="PRTases_typeI"/>
    <property type="match status" value="1"/>
</dbReference>
<dbReference type="InterPro" id="IPR001650">
    <property type="entry name" value="Helicase_C-like"/>
</dbReference>
<evidence type="ECO:0000256" key="2">
    <source>
        <dbReference type="ARBA" id="ARBA00022741"/>
    </source>
</evidence>
<evidence type="ECO:0000256" key="6">
    <source>
        <dbReference type="ARBA" id="ARBA00023235"/>
    </source>
</evidence>
<proteinExistence type="inferred from homology"/>
<dbReference type="GO" id="GO:0009378">
    <property type="term" value="F:four-way junction helicase activity"/>
    <property type="evidence" value="ECO:0007669"/>
    <property type="project" value="TreeGrafter"/>
</dbReference>
<dbReference type="AlphaFoldDB" id="A0A1N6VU14"/>
<dbReference type="SUPFAM" id="SSF52540">
    <property type="entry name" value="P-loop containing nucleoside triphosphate hydrolases"/>
    <property type="match status" value="1"/>
</dbReference>
<comment type="catalytic activity">
    <reaction evidence="7">
        <text>Couples ATP hydrolysis with the unwinding of duplex DNA by translocating in the 3'-5' direction.</text>
        <dbReference type="EC" id="5.6.2.4"/>
    </reaction>
</comment>
<feature type="compositionally biased region" description="Acidic residues" evidence="9">
    <location>
        <begin position="16"/>
        <end position="26"/>
    </location>
</feature>
<comment type="similarity">
    <text evidence="1">Belongs to the helicase family. RecQ subfamily.</text>
</comment>
<dbReference type="GO" id="GO:0005524">
    <property type="term" value="F:ATP binding"/>
    <property type="evidence" value="ECO:0007669"/>
    <property type="project" value="UniProtKB-KW"/>
</dbReference>
<dbReference type="PROSITE" id="PS51192">
    <property type="entry name" value="HELICASE_ATP_BIND_1"/>
    <property type="match status" value="1"/>
</dbReference>
<dbReference type="InterPro" id="IPR027417">
    <property type="entry name" value="P-loop_NTPase"/>
</dbReference>
<dbReference type="GO" id="GO:0043138">
    <property type="term" value="F:3'-5' DNA helicase activity"/>
    <property type="evidence" value="ECO:0007669"/>
    <property type="project" value="UniProtKB-EC"/>
</dbReference>
<dbReference type="PROSITE" id="PS00690">
    <property type="entry name" value="DEAH_ATP_HELICASE"/>
    <property type="match status" value="1"/>
</dbReference>
<keyword evidence="12" id="KW-0347">Helicase</keyword>
<dbReference type="EC" id="5.6.2.4" evidence="8"/>
<feature type="compositionally biased region" description="Low complexity" evidence="9">
    <location>
        <begin position="34"/>
        <end position="53"/>
    </location>
</feature>
<keyword evidence="5" id="KW-0238">DNA-binding</keyword>
<dbReference type="SUPFAM" id="SSF53271">
    <property type="entry name" value="PRTase-like"/>
    <property type="match status" value="1"/>
</dbReference>
<feature type="region of interest" description="Disordered" evidence="9">
    <location>
        <begin position="700"/>
        <end position="721"/>
    </location>
</feature>
<dbReference type="GO" id="GO:0006281">
    <property type="term" value="P:DNA repair"/>
    <property type="evidence" value="ECO:0007669"/>
    <property type="project" value="TreeGrafter"/>
</dbReference>
<dbReference type="GO" id="GO:0043590">
    <property type="term" value="C:bacterial nucleoid"/>
    <property type="evidence" value="ECO:0007669"/>
    <property type="project" value="TreeGrafter"/>
</dbReference>
<keyword evidence="13" id="KW-1185">Reference proteome</keyword>
<gene>
    <name evidence="12" type="ORF">SAMN05518682_3728</name>
</gene>
<dbReference type="SMART" id="SM00487">
    <property type="entry name" value="DEXDc"/>
    <property type="match status" value="1"/>
</dbReference>
<dbReference type="Pfam" id="PF00270">
    <property type="entry name" value="DEAD"/>
    <property type="match status" value="1"/>
</dbReference>
<dbReference type="PANTHER" id="PTHR13710:SF105">
    <property type="entry name" value="ATP-DEPENDENT DNA HELICASE Q1"/>
    <property type="match status" value="1"/>
</dbReference>
<dbReference type="InterPro" id="IPR002464">
    <property type="entry name" value="DNA/RNA_helicase_DEAH_CS"/>
</dbReference>
<evidence type="ECO:0000256" key="7">
    <source>
        <dbReference type="ARBA" id="ARBA00034617"/>
    </source>
</evidence>
<dbReference type="GO" id="GO:0005737">
    <property type="term" value="C:cytoplasm"/>
    <property type="evidence" value="ECO:0007669"/>
    <property type="project" value="TreeGrafter"/>
</dbReference>
<dbReference type="GO" id="GO:0003677">
    <property type="term" value="F:DNA binding"/>
    <property type="evidence" value="ECO:0007669"/>
    <property type="project" value="UniProtKB-KW"/>
</dbReference>
<dbReference type="Gene3D" id="3.40.50.300">
    <property type="entry name" value="P-loop containing nucleotide triphosphate hydrolases"/>
    <property type="match status" value="2"/>
</dbReference>
<dbReference type="EMBL" id="FTMI01000008">
    <property type="protein sequence ID" value="SIQ81294.1"/>
    <property type="molecule type" value="Genomic_DNA"/>
</dbReference>
<name>A0A1N6VU14_9MICO</name>
<dbReference type="Gene3D" id="3.40.50.2020">
    <property type="match status" value="1"/>
</dbReference>
<keyword evidence="4" id="KW-0067">ATP-binding</keyword>
<dbReference type="InterPro" id="IPR014001">
    <property type="entry name" value="Helicase_ATP-bd"/>
</dbReference>
<dbReference type="SMART" id="SM00490">
    <property type="entry name" value="HELICc"/>
    <property type="match status" value="1"/>
</dbReference>
<dbReference type="GO" id="GO:0006310">
    <property type="term" value="P:DNA recombination"/>
    <property type="evidence" value="ECO:0007669"/>
    <property type="project" value="TreeGrafter"/>
</dbReference>
<dbReference type="PROSITE" id="PS51194">
    <property type="entry name" value="HELICASE_CTER"/>
    <property type="match status" value="1"/>
</dbReference>
<dbReference type="Pfam" id="PF00271">
    <property type="entry name" value="Helicase_C"/>
    <property type="match status" value="1"/>
</dbReference>
<evidence type="ECO:0000256" key="1">
    <source>
        <dbReference type="ARBA" id="ARBA00005446"/>
    </source>
</evidence>